<name>A0A6G1QX85_CHAAH</name>
<reference evidence="1 2" key="1">
    <citation type="submission" date="2019-02" db="EMBL/GenBank/DDBJ databases">
        <title>Opniocepnalus argus genome.</title>
        <authorList>
            <person name="Zhou C."/>
            <person name="Xiao S."/>
        </authorList>
    </citation>
    <scope>NUCLEOTIDE SEQUENCE [LARGE SCALE GENOMIC DNA]</scope>
    <source>
        <strain evidence="1">OARG1902GOOAL</strain>
        <tissue evidence="1">Muscle</tissue>
    </source>
</reference>
<evidence type="ECO:0000313" key="1">
    <source>
        <dbReference type="EMBL" id="KAF3707097.1"/>
    </source>
</evidence>
<accession>A0A6G1QX85</accession>
<dbReference type="AlphaFoldDB" id="A0A6G1QX85"/>
<proteinExistence type="predicted"/>
<reference evidence="2" key="2">
    <citation type="submission" date="2019-02" db="EMBL/GenBank/DDBJ databases">
        <title>Opniocepnalus argus Var Kimnra genome.</title>
        <authorList>
            <person name="Zhou C."/>
            <person name="Xiao S."/>
        </authorList>
    </citation>
    <scope>NUCLEOTIDE SEQUENCE [LARGE SCALE GENOMIC DNA]</scope>
</reference>
<dbReference type="Proteomes" id="UP000503349">
    <property type="component" value="Chromosome 1"/>
</dbReference>
<protein>
    <submittedName>
        <fullName evidence="1">Uncharacterized protein</fullName>
    </submittedName>
</protein>
<keyword evidence="2" id="KW-1185">Reference proteome</keyword>
<organism evidence="1 2">
    <name type="scientific">Channa argus</name>
    <name type="common">Northern snakehead</name>
    <name type="synonym">Ophicephalus argus</name>
    <dbReference type="NCBI Taxonomy" id="215402"/>
    <lineage>
        <taxon>Eukaryota</taxon>
        <taxon>Metazoa</taxon>
        <taxon>Chordata</taxon>
        <taxon>Craniata</taxon>
        <taxon>Vertebrata</taxon>
        <taxon>Euteleostomi</taxon>
        <taxon>Actinopterygii</taxon>
        <taxon>Neopterygii</taxon>
        <taxon>Teleostei</taxon>
        <taxon>Neoteleostei</taxon>
        <taxon>Acanthomorphata</taxon>
        <taxon>Anabantaria</taxon>
        <taxon>Anabantiformes</taxon>
        <taxon>Channoidei</taxon>
        <taxon>Channidae</taxon>
        <taxon>Channa</taxon>
    </lineage>
</organism>
<gene>
    <name evidence="1" type="ORF">EXN66_Car000270</name>
</gene>
<evidence type="ECO:0000313" key="2">
    <source>
        <dbReference type="Proteomes" id="UP000503349"/>
    </source>
</evidence>
<dbReference type="EMBL" id="CM015712">
    <property type="protein sequence ID" value="KAF3707097.1"/>
    <property type="molecule type" value="Genomic_DNA"/>
</dbReference>
<sequence>MGRTLQITGTVRPSVSLLQKSPSSPVSCHATESERCNVGGHAELYGKILLQRKRRISKLLV</sequence>